<dbReference type="GO" id="GO:0005739">
    <property type="term" value="C:mitochondrion"/>
    <property type="evidence" value="ECO:0007669"/>
    <property type="project" value="TreeGrafter"/>
</dbReference>
<reference evidence="2" key="1">
    <citation type="submission" date="2022-08" db="UniProtKB">
        <authorList>
            <consortium name="EnsemblMetazoa"/>
        </authorList>
    </citation>
    <scope>IDENTIFICATION</scope>
    <source>
        <strain evidence="2">Israel</strain>
    </source>
</reference>
<dbReference type="PANTHER" id="PTHR13338">
    <property type="entry name" value="UPF0240 PROTEIN"/>
    <property type="match status" value="1"/>
</dbReference>
<evidence type="ECO:0008006" key="4">
    <source>
        <dbReference type="Google" id="ProtNLM"/>
    </source>
</evidence>
<name>A0A1B0D1J3_PHLPP</name>
<keyword evidence="3" id="KW-1185">Reference proteome</keyword>
<evidence type="ECO:0000313" key="3">
    <source>
        <dbReference type="Proteomes" id="UP000092462"/>
    </source>
</evidence>
<feature type="region of interest" description="Disordered" evidence="1">
    <location>
        <begin position="1"/>
        <end position="37"/>
    </location>
</feature>
<evidence type="ECO:0000256" key="1">
    <source>
        <dbReference type="SAM" id="MobiDB-lite"/>
    </source>
</evidence>
<dbReference type="EMBL" id="AJVK01022067">
    <property type="status" value="NOT_ANNOTATED_CDS"/>
    <property type="molecule type" value="Genomic_DNA"/>
</dbReference>
<dbReference type="VEuPathDB" id="VectorBase:PPAI001216"/>
<dbReference type="EnsemblMetazoa" id="PPAI001216-RA">
    <property type="protein sequence ID" value="PPAI001216-PA"/>
    <property type="gene ID" value="PPAI001216"/>
</dbReference>
<organism evidence="2 3">
    <name type="scientific">Phlebotomus papatasi</name>
    <name type="common">Sandfly</name>
    <dbReference type="NCBI Taxonomy" id="29031"/>
    <lineage>
        <taxon>Eukaryota</taxon>
        <taxon>Metazoa</taxon>
        <taxon>Ecdysozoa</taxon>
        <taxon>Arthropoda</taxon>
        <taxon>Hexapoda</taxon>
        <taxon>Insecta</taxon>
        <taxon>Pterygota</taxon>
        <taxon>Neoptera</taxon>
        <taxon>Endopterygota</taxon>
        <taxon>Diptera</taxon>
        <taxon>Nematocera</taxon>
        <taxon>Psychodoidea</taxon>
        <taxon>Psychodidae</taxon>
        <taxon>Phlebotomus</taxon>
        <taxon>Phlebotomus</taxon>
    </lineage>
</organism>
<protein>
    <recommendedName>
        <fullName evidence="4">NADH dehydrogenase [ubiquinone] 1 alpha subcomplex assembly factor 4</fullName>
    </recommendedName>
</protein>
<feature type="compositionally biased region" description="Basic and acidic residues" evidence="1">
    <location>
        <begin position="173"/>
        <end position="182"/>
    </location>
</feature>
<dbReference type="InterPro" id="IPR009622">
    <property type="entry name" value="NDUFAF4"/>
</dbReference>
<dbReference type="Pfam" id="PF06784">
    <property type="entry name" value="UPF0240"/>
    <property type="match status" value="1"/>
</dbReference>
<evidence type="ECO:0000313" key="2">
    <source>
        <dbReference type="EnsemblMetazoa" id="PPAI001216-PA"/>
    </source>
</evidence>
<dbReference type="PANTHER" id="PTHR13338:SF4">
    <property type="entry name" value="NADH DEHYDROGENASE [UBIQUINONE] 1 ALPHA SUBCOMPLEX ASSEMBLY FACTOR 4"/>
    <property type="match status" value="1"/>
</dbReference>
<dbReference type="Proteomes" id="UP000092462">
    <property type="component" value="Unassembled WGS sequence"/>
</dbReference>
<feature type="region of interest" description="Disordered" evidence="1">
    <location>
        <begin position="173"/>
        <end position="197"/>
    </location>
</feature>
<accession>A0A1B0D1J3</accession>
<dbReference type="AlphaFoldDB" id="A0A1B0D1J3"/>
<dbReference type="GO" id="GO:0032981">
    <property type="term" value="P:mitochondrial respiratory chain complex I assembly"/>
    <property type="evidence" value="ECO:0007669"/>
    <property type="project" value="InterPro"/>
</dbReference>
<proteinExistence type="predicted"/>
<feature type="compositionally biased region" description="Basic and acidic residues" evidence="1">
    <location>
        <begin position="17"/>
        <end position="30"/>
    </location>
</feature>
<sequence length="197" mass="22337">MGQVGSMISRRANRWNAENRAHKIIGKDKPTPAPKYPSNLKEIQKALEITPDLVEQLSKKDSSLDDRLKKVYVTSQTTIVQNDPESQNIDKPLPSDTKRVQEFEFGHKEPENVTKGRITMKQATQFLGDYQKNSAEWTVEKIAEHYKLPASTVDAIVTHFRPFQVFVPDPTRSERVLQEASRKTISSDSASDKAKKS</sequence>